<name>A0A068SGW4_9FUNG</name>
<organism evidence="1 2">
    <name type="scientific">Lichtheimia corymbifera JMRC:FSU:9682</name>
    <dbReference type="NCBI Taxonomy" id="1263082"/>
    <lineage>
        <taxon>Eukaryota</taxon>
        <taxon>Fungi</taxon>
        <taxon>Fungi incertae sedis</taxon>
        <taxon>Mucoromycota</taxon>
        <taxon>Mucoromycotina</taxon>
        <taxon>Mucoromycetes</taxon>
        <taxon>Mucorales</taxon>
        <taxon>Lichtheimiaceae</taxon>
        <taxon>Lichtheimia</taxon>
    </lineage>
</organism>
<dbReference type="AlphaFoldDB" id="A0A068SGW4"/>
<evidence type="ECO:0000313" key="2">
    <source>
        <dbReference type="Proteomes" id="UP000027586"/>
    </source>
</evidence>
<dbReference type="VEuPathDB" id="FungiDB:LCOR_11832.1"/>
<gene>
    <name evidence="1" type="ORF">LCOR_11832.1</name>
</gene>
<evidence type="ECO:0000313" key="1">
    <source>
        <dbReference type="EMBL" id="CDH61057.1"/>
    </source>
</evidence>
<comment type="caution">
    <text evidence="1">The sequence shown here is derived from an EMBL/GenBank/DDBJ whole genome shotgun (WGS) entry which is preliminary data.</text>
</comment>
<reference evidence="1" key="1">
    <citation type="submission" date="2013-08" db="EMBL/GenBank/DDBJ databases">
        <title>Gene expansion shapes genome architecture in the human pathogen Lichtheimia corymbifera: an evolutionary genomics analysis in the ancient terrestrial Mucorales (Mucoromycotina).</title>
        <authorList>
            <person name="Schwartze V.U."/>
            <person name="Winter S."/>
            <person name="Shelest E."/>
            <person name="Marcet-Houben M."/>
            <person name="Horn F."/>
            <person name="Wehner S."/>
            <person name="Hoffmann K."/>
            <person name="Riege K."/>
            <person name="Sammeth M."/>
            <person name="Nowrousian M."/>
            <person name="Valiante V."/>
            <person name="Linde J."/>
            <person name="Jacobsen I.D."/>
            <person name="Marz M."/>
            <person name="Brakhage A.A."/>
            <person name="Gabaldon T."/>
            <person name="Bocker S."/>
            <person name="Voigt K."/>
        </authorList>
    </citation>
    <scope>NUCLEOTIDE SEQUENCE [LARGE SCALE GENOMIC DNA]</scope>
    <source>
        <strain evidence="1">FSU 9682</strain>
    </source>
</reference>
<sequence>MASSQTRIGCTIAITLENVDGERYLAPARPHYYFAHDFQGRDHYFALVEWYNPSRHAWLTHRLYGHDTCHSTTKLLSVYSIVPVHYIHSVVSLSNLVDDHLLLKYLPRKIKSVY</sequence>
<accession>A0A068SGW4</accession>
<dbReference type="OrthoDB" id="2289853at2759"/>
<dbReference type="Proteomes" id="UP000027586">
    <property type="component" value="Unassembled WGS sequence"/>
</dbReference>
<proteinExistence type="predicted"/>
<keyword evidence="2" id="KW-1185">Reference proteome</keyword>
<protein>
    <submittedName>
        <fullName evidence="1">Uncharacterized protein</fullName>
    </submittedName>
</protein>
<dbReference type="EMBL" id="CBTN010000127">
    <property type="protein sequence ID" value="CDH61057.1"/>
    <property type="molecule type" value="Genomic_DNA"/>
</dbReference>